<dbReference type="Pfam" id="PF00062">
    <property type="entry name" value="Lys"/>
    <property type="match status" value="1"/>
</dbReference>
<name>A0A3Q2W9M3_HAPBU</name>
<dbReference type="InterPro" id="IPR023346">
    <property type="entry name" value="Lysozyme-like_dom_sf"/>
</dbReference>
<evidence type="ECO:0000313" key="5">
    <source>
        <dbReference type="Proteomes" id="UP000264840"/>
    </source>
</evidence>
<dbReference type="GO" id="GO:0042742">
    <property type="term" value="P:defense response to bacterium"/>
    <property type="evidence" value="ECO:0007669"/>
    <property type="project" value="UniProtKB-KW"/>
</dbReference>
<evidence type="ECO:0000256" key="1">
    <source>
        <dbReference type="ARBA" id="ARBA00012732"/>
    </source>
</evidence>
<dbReference type="PROSITE" id="PS51348">
    <property type="entry name" value="GLYCOSYL_HYDROL_F22_2"/>
    <property type="match status" value="1"/>
</dbReference>
<dbReference type="PANTHER" id="PTHR11407">
    <property type="entry name" value="LYSOZYME C"/>
    <property type="match status" value="1"/>
</dbReference>
<protein>
    <recommendedName>
        <fullName evidence="1">lysozyme</fullName>
        <ecNumber evidence="1">3.2.1.17</ecNumber>
    </recommendedName>
</protein>
<dbReference type="PANTHER" id="PTHR11407:SF63">
    <property type="entry name" value="LYSOZYME C"/>
    <property type="match status" value="1"/>
</dbReference>
<dbReference type="STRING" id="8153.ENSHBUP00000018124"/>
<accession>A0A3Q2W9M3</accession>
<dbReference type="EC" id="3.2.1.17" evidence="1"/>
<organism evidence="4 5">
    <name type="scientific">Haplochromis burtoni</name>
    <name type="common">Burton's mouthbrooder</name>
    <name type="synonym">Chromis burtoni</name>
    <dbReference type="NCBI Taxonomy" id="8153"/>
    <lineage>
        <taxon>Eukaryota</taxon>
        <taxon>Metazoa</taxon>
        <taxon>Chordata</taxon>
        <taxon>Craniata</taxon>
        <taxon>Vertebrata</taxon>
        <taxon>Euteleostomi</taxon>
        <taxon>Actinopterygii</taxon>
        <taxon>Neopterygii</taxon>
        <taxon>Teleostei</taxon>
        <taxon>Neoteleostei</taxon>
        <taxon>Acanthomorphata</taxon>
        <taxon>Ovalentaria</taxon>
        <taxon>Cichlomorphae</taxon>
        <taxon>Cichliformes</taxon>
        <taxon>Cichlidae</taxon>
        <taxon>African cichlids</taxon>
        <taxon>Pseudocrenilabrinae</taxon>
        <taxon>Haplochromini</taxon>
        <taxon>Haplochromis</taxon>
    </lineage>
</organism>
<dbReference type="OMA" id="SYLCEQQ"/>
<dbReference type="Ensembl" id="ENSHBUT00000027069.1">
    <property type="protein sequence ID" value="ENSHBUP00000018124.1"/>
    <property type="gene ID" value="ENSHBUG00000020200.1"/>
</dbReference>
<dbReference type="GO" id="GO:0003796">
    <property type="term" value="F:lysozyme activity"/>
    <property type="evidence" value="ECO:0007669"/>
    <property type="project" value="UniProtKB-EC"/>
</dbReference>
<sequence length="117" mass="13346">MSCMVLIVMKSANGKIFECCEWACTLRANGIDGYYGVSLAECEYYTSNYNTMAKNTNNDRSTDFGIFQINSYLCEQQAHKQRGVCVWGGGHGGDTPWRRRLKDHDIISYDPNLNLWN</sequence>
<dbReference type="AlphaFoldDB" id="A0A3Q2W9M3"/>
<dbReference type="GeneTree" id="ENSGT00940000178987"/>
<evidence type="ECO:0000256" key="3">
    <source>
        <dbReference type="ARBA" id="ARBA00023157"/>
    </source>
</evidence>
<keyword evidence="5" id="KW-1185">Reference proteome</keyword>
<dbReference type="SUPFAM" id="SSF53955">
    <property type="entry name" value="Lysozyme-like"/>
    <property type="match status" value="1"/>
</dbReference>
<dbReference type="Proteomes" id="UP000264840">
    <property type="component" value="Unplaced"/>
</dbReference>
<proteinExistence type="predicted"/>
<dbReference type="GO" id="GO:0031640">
    <property type="term" value="P:killing of cells of another organism"/>
    <property type="evidence" value="ECO:0007669"/>
    <property type="project" value="UniProtKB-KW"/>
</dbReference>
<reference evidence="4" key="1">
    <citation type="submission" date="2025-08" db="UniProtKB">
        <authorList>
            <consortium name="Ensembl"/>
        </authorList>
    </citation>
    <scope>IDENTIFICATION</scope>
</reference>
<reference evidence="4" key="2">
    <citation type="submission" date="2025-09" db="UniProtKB">
        <authorList>
            <consortium name="Ensembl"/>
        </authorList>
    </citation>
    <scope>IDENTIFICATION</scope>
</reference>
<dbReference type="SMART" id="SM00263">
    <property type="entry name" value="LYZ1"/>
    <property type="match status" value="1"/>
</dbReference>
<dbReference type="Gene3D" id="1.10.530.10">
    <property type="match status" value="1"/>
</dbReference>
<evidence type="ECO:0000313" key="4">
    <source>
        <dbReference type="Ensembl" id="ENSHBUP00000018124.1"/>
    </source>
</evidence>
<evidence type="ECO:0000256" key="2">
    <source>
        <dbReference type="ARBA" id="ARBA00022638"/>
    </source>
</evidence>
<dbReference type="InterPro" id="IPR001916">
    <property type="entry name" value="Glyco_hydro_22"/>
</dbReference>
<keyword evidence="2" id="KW-0929">Antimicrobial</keyword>
<keyword evidence="2" id="KW-0081">Bacteriolytic enzyme</keyword>
<keyword evidence="3" id="KW-1015">Disulfide bond</keyword>